<name>A0A9X2AC12_9FLAO</name>
<dbReference type="EMBL" id="JAKVTV010000004">
    <property type="protein sequence ID" value="MCH4823947.1"/>
    <property type="molecule type" value="Genomic_DNA"/>
</dbReference>
<comment type="caution">
    <text evidence="2">The sequence shown here is derived from an EMBL/GenBank/DDBJ whole genome shotgun (WGS) entry which is preliminary data.</text>
</comment>
<dbReference type="InterPro" id="IPR044023">
    <property type="entry name" value="Ig_7"/>
</dbReference>
<dbReference type="NCBIfam" id="TIGR04131">
    <property type="entry name" value="Bac_Flav_CTERM"/>
    <property type="match status" value="1"/>
</dbReference>
<keyword evidence="3" id="KW-1185">Reference proteome</keyword>
<protein>
    <submittedName>
        <fullName evidence="2">Gliding motility-associated C-terminal domain-containing protein</fullName>
    </submittedName>
</protein>
<proteinExistence type="predicted"/>
<accession>A0A9X2AC12</accession>
<organism evidence="2 3">
    <name type="scientific">Christiangramia lutea</name>
    <dbReference type="NCBI Taxonomy" id="1607951"/>
    <lineage>
        <taxon>Bacteria</taxon>
        <taxon>Pseudomonadati</taxon>
        <taxon>Bacteroidota</taxon>
        <taxon>Flavobacteriia</taxon>
        <taxon>Flavobacteriales</taxon>
        <taxon>Flavobacteriaceae</taxon>
        <taxon>Christiangramia</taxon>
    </lineage>
</organism>
<dbReference type="Pfam" id="PF13585">
    <property type="entry name" value="CHU_C"/>
    <property type="match status" value="1"/>
</dbReference>
<sequence length="1401" mass="149280">MQNFTFGRKGLNWFLFAFILFVGNLSASYAQNCPTLDPGDDTQNFCYLSRVSDLQANPNGDGLSWYRTATSTTPIPSEEILQDGSYFAGNNSGDCASREEVVVTVDDLGPPVSSFGNFYEPCEYSSDDVTTVAELKALISTTGSADDLNVYDQSQEFGTVELDDTDVLVEGRSYFVGQDDTSTSCEYSSRLAIKYDPILATAPSASANQTLCEDSTISDLEAEGINRWYSTETSNPALDPSTPLVDGQTYYASRIVNRTNSSLPPCESQDRTAVTVTLVGPPDAGEDNTGVVCFPDVGTTFPSEDAIRNYLLNLLEPGVSRSGTFSPSISQLVNIYGSDDDGLGDFTTTYTIGSGACQDSVDLTISVIEETPANAGDFDDLTDICTGDAVIDLATLINNDSDATAGGTFTGTGVTDNEFDPSTGAGDYTITYMVDETSAPCTIGNDSTEFIVSVRNGDAGDDSTVTLSPSDDPINLFDFLNGTPDMGGTWSPGDGTFDPTTDTPGDFTYSVDNACGTDSATVTVIVNECATPPDAGSDNVGIVCLADVPATFPSIDETRKYFLNLLDDGVATNGTFSPSIDDIVDIYQDDEDGLGDFTITYTIGTVDCQDSVDLTVRVVEEAPANAGSFDDIADVCSDEDMIDLSDLPNNDPDFSMGGTFSGEGVTDNMFDPSIGEGTYTITYSVDDSTPCVIGEDSTTFTITVDDAPVTTNIERILCITEAETLLTDEIALQIFLNDLLTDAGVDTVDPAGFDADDLAEGMRLLDFVDDPDSDSETFNFSYLDESTSSSCDDGIINIAITINDLQDAEAGTIDDQNVCVSDGMIDLTMFLGADSMTGGTFSGDNVTDGMFDTSVGSNDDGYTVTYNVDDSADCVTPGTTDSETFTIFVDDTVDAGEDNSGDVCRENVSDLFPNNSSVRRYYLSLLSDGVSEDGVFNPTIQDVIDAYNTNPDQEAFTTTYTISNGGCSDSVELTINIYDSIPAEIGDITDPDPICRNAEDVDLYSFLPADANPNGTFEGYEDGIFSPTMEGEGSFEITYTLTDDSPCTEGEASATFTVTVIESAFAGMDMDLNVCMDAGVQDLFGFLSEDADTNGEFTLDGNVISDGMMDPADFAAGDYEVIYTVPEINDCGADTATFNITVEDAPGAPTVDGNPFTFCATDAATVADLSATGTNLTFYSDADLTMMVAAEDALETGSYYVTQRNDDGSCESAAAEITVTINDADTPTIANSTQEFCEYDDATVANLTDAVNETDNITWYDSADGDNALNGGTPLQNGVTYYATLFNVETGCESSVRLAVTVNITDCPLLFPEGFSPNGDGINDTFDIENIEDEYPNYTIEIYNRWGDSVYKGNANTPDWDGFSSESSLGDNVLPAGVYFYYLDFNDGSTEPRRGKVYLSR</sequence>
<dbReference type="Pfam" id="PF19081">
    <property type="entry name" value="Ig_7"/>
    <property type="match status" value="1"/>
</dbReference>
<dbReference type="RefSeq" id="WP_240714119.1">
    <property type="nucleotide sequence ID" value="NZ_JAKVTV010000004.1"/>
</dbReference>
<evidence type="ECO:0000259" key="1">
    <source>
        <dbReference type="Pfam" id="PF19081"/>
    </source>
</evidence>
<feature type="domain" description="Ig-like" evidence="1">
    <location>
        <begin position="1226"/>
        <end position="1304"/>
    </location>
</feature>
<evidence type="ECO:0000313" key="3">
    <source>
        <dbReference type="Proteomes" id="UP001139226"/>
    </source>
</evidence>
<dbReference type="Proteomes" id="UP001139226">
    <property type="component" value="Unassembled WGS sequence"/>
</dbReference>
<dbReference type="InterPro" id="IPR026341">
    <property type="entry name" value="T9SS_type_B"/>
</dbReference>
<reference evidence="2" key="1">
    <citation type="submission" date="2022-03" db="EMBL/GenBank/DDBJ databases">
        <title>Gramella crocea sp. nov., isolated from activated sludge of a seafood processing plant.</title>
        <authorList>
            <person name="Zhang X."/>
        </authorList>
    </citation>
    <scope>NUCLEOTIDE SEQUENCE</scope>
    <source>
        <strain evidence="2">YJ019</strain>
    </source>
</reference>
<gene>
    <name evidence="2" type="ORF">ML462_12280</name>
</gene>
<evidence type="ECO:0000313" key="2">
    <source>
        <dbReference type="EMBL" id="MCH4823947.1"/>
    </source>
</evidence>